<evidence type="ECO:0000313" key="1">
    <source>
        <dbReference type="EMBL" id="VAX42791.1"/>
    </source>
</evidence>
<dbReference type="InterPro" id="IPR029045">
    <property type="entry name" value="ClpP/crotonase-like_dom_sf"/>
</dbReference>
<reference evidence="1" key="1">
    <citation type="submission" date="2018-06" db="EMBL/GenBank/DDBJ databases">
        <authorList>
            <person name="Zhirakovskaya E."/>
        </authorList>
    </citation>
    <scope>NUCLEOTIDE SEQUENCE</scope>
</reference>
<gene>
    <name evidence="1" type="ORF">MNBD_PLANCTO03-2047</name>
</gene>
<dbReference type="EMBL" id="UOGK01000752">
    <property type="protein sequence ID" value="VAX42791.1"/>
    <property type="molecule type" value="Genomic_DNA"/>
</dbReference>
<sequence length="424" mass="46967">MKIKGIMQRLTGLVAGLTLASVMLFAMAGNAWAEDKVYLKDGRVLEGEIIREVNGSIWLNYSIGGVEQKGAFFAAGQIEKIERDVDSAPPPSGPIKADRGSTAKVSAKRPGEVRGVVMTLEGTVGIQFAAKALEEAIPWLEEQEVDVVVLKINSGGGLLLEIQVLHDVLINEYKKKFRTVAWIESAISAAAMTSHVLEEVYFMPEGNYGACTGWSGALKAMEGRGLEEVLYLMEGASAEGKKAYQIMRSMQIEEPLSYNKSKDGEITWYNTEEGEFLVNPSGRILTFDAVSAAECKFSKGTADSLEELTRLLGYPEVNWLGKHVPGEIFPISKAEEGMRAWRKGVTTAEDKFQVYFVKYNMSVQNAQGARDIDERGMFVGQARRHLSVIQRAVKNYPNLALLQGLPDDWFEQQHEMLRDLMRDP</sequence>
<dbReference type="SUPFAM" id="SSF52096">
    <property type="entry name" value="ClpP/crotonase"/>
    <property type="match status" value="1"/>
</dbReference>
<dbReference type="Gene3D" id="3.90.226.10">
    <property type="entry name" value="2-enoyl-CoA Hydratase, Chain A, domain 1"/>
    <property type="match status" value="1"/>
</dbReference>
<name>A0A3B1DV17_9ZZZZ</name>
<organism evidence="1">
    <name type="scientific">hydrothermal vent metagenome</name>
    <dbReference type="NCBI Taxonomy" id="652676"/>
    <lineage>
        <taxon>unclassified sequences</taxon>
        <taxon>metagenomes</taxon>
        <taxon>ecological metagenomes</taxon>
    </lineage>
</organism>
<accession>A0A3B1DV17</accession>
<protein>
    <submittedName>
        <fullName evidence="1">Uncharacterized protein</fullName>
    </submittedName>
</protein>
<proteinExistence type="predicted"/>
<dbReference type="AlphaFoldDB" id="A0A3B1DV17"/>